<reference evidence="3 4" key="1">
    <citation type="journal article" date="2016" name="Antonie Van Leeuwenhoek">
        <title>Lysinibacillus endophyticus sp. nov., an indole-3-acetic acid producing endophytic bacterium isolated from corn root (Zea mays cv. Xinken-5).</title>
        <authorList>
            <person name="Yu J."/>
            <person name="Guan X."/>
            <person name="Liu C."/>
            <person name="Xiang W."/>
            <person name="Yu Z."/>
            <person name="Liu X."/>
            <person name="Wang G."/>
        </authorList>
    </citation>
    <scope>NUCLEOTIDE SEQUENCE [LARGE SCALE GENOMIC DNA]</scope>
    <source>
        <strain evidence="3 4">DSM 100506</strain>
    </source>
</reference>
<feature type="domain" description="Transglutaminase-like" evidence="2">
    <location>
        <begin position="353"/>
        <end position="409"/>
    </location>
</feature>
<evidence type="ECO:0000256" key="1">
    <source>
        <dbReference type="ARBA" id="ARBA00022729"/>
    </source>
</evidence>
<protein>
    <submittedName>
        <fullName evidence="3">DUF5050 domain-containing protein</fullName>
    </submittedName>
</protein>
<accession>A0A494YT76</accession>
<dbReference type="InterPro" id="IPR032485">
    <property type="entry name" value="LRP1-like_beta_prop"/>
</dbReference>
<dbReference type="InterPro" id="IPR014755">
    <property type="entry name" value="Cu-Rt/internalin_Ig-like"/>
</dbReference>
<proteinExistence type="predicted"/>
<organism evidence="3 4">
    <name type="scientific">Ureibacillus endophyticus</name>
    <dbReference type="NCBI Taxonomy" id="1978490"/>
    <lineage>
        <taxon>Bacteria</taxon>
        <taxon>Bacillati</taxon>
        <taxon>Bacillota</taxon>
        <taxon>Bacilli</taxon>
        <taxon>Bacillales</taxon>
        <taxon>Caryophanaceae</taxon>
        <taxon>Ureibacillus</taxon>
    </lineage>
</organism>
<dbReference type="Gene3D" id="3.10.620.30">
    <property type="match status" value="1"/>
</dbReference>
<evidence type="ECO:0000313" key="3">
    <source>
        <dbReference type="EMBL" id="RKQ13327.1"/>
    </source>
</evidence>
<dbReference type="PANTHER" id="PTHR46333:SF2">
    <property type="entry name" value="CYTOKINESIS PROTEIN 3"/>
    <property type="match status" value="1"/>
</dbReference>
<dbReference type="InterPro" id="IPR038765">
    <property type="entry name" value="Papain-like_cys_pep_sf"/>
</dbReference>
<dbReference type="InterPro" id="IPR032812">
    <property type="entry name" value="SbsA_Ig"/>
</dbReference>
<dbReference type="InterPro" id="IPR002931">
    <property type="entry name" value="Transglutaminase-like"/>
</dbReference>
<sequence>MPILRTIVKILLSFLIVFSLGFSVAIETTDAAEQQWVEISSKTTTDLKKPWTITFSKEVDKNTVNLSNIYVIDSKGLTLDINKPVVSGKQIVISPKQSYIAGETYTLYIKNIKSTSGLTLKDTKFTFNVLQTNNPPKVVKEIPNQTTTVGQSISINLSDYFVDEDQDDTLAFLATKGKITGANWIYEAAEKGVESVSITAKDKAGKAIKSTFTITVKATPNTLYSTIYNALVNVQPEADVSQFTTDSDLAIDTLNQILGDHPEIFYFQDEGSLFWSNGKFEFKYRYPKSEILSMNNQLEQVANKIISQNISPGMSDFEKVKAIHDYVVLNTAYDSENYLRDSIPESSYHIDGVLLKGIAVCDGYSKTMVYLLNKIGIPVLYVSGSAGGDLHSWNKVQIDGIWYSLDATWDDPTPNKEGYVRYKYFLIPDSLLDDDHNWDDSEFPDATDSRYLFMTDMWDFDLYEDQYFYSSDADDINIYKINKDGTGKQKISNERANELVVYNGWIYFSNYSRSGYLYKMKIDGTQLTQINDFIISNLERNGSTLTYTNKQGQKFTYEMN</sequence>
<dbReference type="Pfam" id="PF16472">
    <property type="entry name" value="DUF5050"/>
    <property type="match status" value="1"/>
</dbReference>
<dbReference type="SUPFAM" id="SSF54001">
    <property type="entry name" value="Cysteine proteinases"/>
    <property type="match status" value="1"/>
</dbReference>
<dbReference type="Gene3D" id="2.60.40.1220">
    <property type="match status" value="1"/>
</dbReference>
<name>A0A494YT76_9BACL</name>
<dbReference type="Proteomes" id="UP000272238">
    <property type="component" value="Unassembled WGS sequence"/>
</dbReference>
<gene>
    <name evidence="3" type="ORF">D8M03_16335</name>
</gene>
<dbReference type="Gene3D" id="2.60.40.10">
    <property type="entry name" value="Immunoglobulins"/>
    <property type="match status" value="1"/>
</dbReference>
<evidence type="ECO:0000259" key="2">
    <source>
        <dbReference type="SMART" id="SM00460"/>
    </source>
</evidence>
<dbReference type="Pfam" id="PF13205">
    <property type="entry name" value="Big_5"/>
    <property type="match status" value="1"/>
</dbReference>
<evidence type="ECO:0000313" key="4">
    <source>
        <dbReference type="Proteomes" id="UP000272238"/>
    </source>
</evidence>
<dbReference type="PANTHER" id="PTHR46333">
    <property type="entry name" value="CYTOKINESIS PROTEIN 3"/>
    <property type="match status" value="1"/>
</dbReference>
<dbReference type="SMART" id="SM00460">
    <property type="entry name" value="TGc"/>
    <property type="match status" value="1"/>
</dbReference>
<dbReference type="InterPro" id="IPR013783">
    <property type="entry name" value="Ig-like_fold"/>
</dbReference>
<dbReference type="InterPro" id="IPR052557">
    <property type="entry name" value="CAP/Cytokinesis_protein"/>
</dbReference>
<keyword evidence="1" id="KW-0732">Signal</keyword>
<dbReference type="Pfam" id="PF01841">
    <property type="entry name" value="Transglut_core"/>
    <property type="match status" value="1"/>
</dbReference>
<dbReference type="EMBL" id="RBZN01000067">
    <property type="protein sequence ID" value="RKQ13327.1"/>
    <property type="molecule type" value="Genomic_DNA"/>
</dbReference>
<keyword evidence="4" id="KW-1185">Reference proteome</keyword>
<dbReference type="GO" id="GO:0005737">
    <property type="term" value="C:cytoplasm"/>
    <property type="evidence" value="ECO:0007669"/>
    <property type="project" value="TreeGrafter"/>
</dbReference>
<dbReference type="AlphaFoldDB" id="A0A494YT76"/>
<comment type="caution">
    <text evidence="3">The sequence shown here is derived from an EMBL/GenBank/DDBJ whole genome shotgun (WGS) entry which is preliminary data.</text>
</comment>